<feature type="coiled-coil region" evidence="1">
    <location>
        <begin position="308"/>
        <end position="346"/>
    </location>
</feature>
<evidence type="ECO:0000313" key="3">
    <source>
        <dbReference type="EMBL" id="KAF4453672.1"/>
    </source>
</evidence>
<dbReference type="Proteomes" id="UP000605986">
    <property type="component" value="Unassembled WGS sequence"/>
</dbReference>
<feature type="coiled-coil region" evidence="1">
    <location>
        <begin position="433"/>
        <end position="460"/>
    </location>
</feature>
<evidence type="ECO:0000313" key="4">
    <source>
        <dbReference type="Proteomes" id="UP000605986"/>
    </source>
</evidence>
<name>A0A8H4KNW2_9HYPO</name>
<dbReference type="AlphaFoldDB" id="A0A8H4KNW2"/>
<feature type="region of interest" description="Disordered" evidence="2">
    <location>
        <begin position="209"/>
        <end position="278"/>
    </location>
</feature>
<comment type="caution">
    <text evidence="3">The sequence shown here is derived from an EMBL/GenBank/DDBJ whole genome shotgun (WGS) entry which is preliminary data.</text>
</comment>
<feature type="compositionally biased region" description="Polar residues" evidence="2">
    <location>
        <begin position="10"/>
        <end position="23"/>
    </location>
</feature>
<evidence type="ECO:0000256" key="2">
    <source>
        <dbReference type="SAM" id="MobiDB-lite"/>
    </source>
</evidence>
<gene>
    <name evidence="3" type="ORF">F53441_3681</name>
</gene>
<organism evidence="3 4">
    <name type="scientific">Fusarium austroafricanum</name>
    <dbReference type="NCBI Taxonomy" id="2364996"/>
    <lineage>
        <taxon>Eukaryota</taxon>
        <taxon>Fungi</taxon>
        <taxon>Dikarya</taxon>
        <taxon>Ascomycota</taxon>
        <taxon>Pezizomycotina</taxon>
        <taxon>Sordariomycetes</taxon>
        <taxon>Hypocreomycetidae</taxon>
        <taxon>Hypocreales</taxon>
        <taxon>Nectriaceae</taxon>
        <taxon>Fusarium</taxon>
        <taxon>Fusarium concolor species complex</taxon>
    </lineage>
</organism>
<sequence length="488" mass="55781">MVPSYGSPRTPRSQTGSHPQNDLQIKRCIAQLDKKEHITAMNMDFIMKKYLKDIPWGQRILCPADFNLSHPNFNISHASNNFIAPVHHFKNKNHWSVVYVSLDTESSEHRGRPVVKAQHYDSTPDKGRHQDVEIKLKTWVKDHHGEDAELICSQAEGPEDNNPNMSGIHALMGAREFGFCRMIRSRTAMWEEEPVKRLKDVLQGLLRSPSRQPADTTQAAPTPPPTAPNSSRRKSRGSNAFVPPLYEDPGIFGSLSPERDQEQTLPPGSSTPVPFRINKSPAVESQDNLAFDINSEFEAKDQERRYPVEAISQQRQKVVAQLDEKRNAAKREKEEWGKCVEEYEKRAKTLAADELTYKTIHEKIEADKKAGDYILANFPDIPPMHSVSDDSEIINDVTALLEKKLSPLKDNLDKQATKKRQSTELLESAGEVCAKRQKQYDEAQEKEKTLAKEVREWSMREKIAALEESHRRERQALREKYETEMKLD</sequence>
<proteinExistence type="predicted"/>
<protein>
    <submittedName>
        <fullName evidence="3">Uncharacterized protein</fullName>
    </submittedName>
</protein>
<feature type="region of interest" description="Disordered" evidence="2">
    <location>
        <begin position="468"/>
        <end position="488"/>
    </location>
</feature>
<dbReference type="EMBL" id="JAADJG010000144">
    <property type="protein sequence ID" value="KAF4453672.1"/>
    <property type="molecule type" value="Genomic_DNA"/>
</dbReference>
<evidence type="ECO:0000256" key="1">
    <source>
        <dbReference type="SAM" id="Coils"/>
    </source>
</evidence>
<feature type="compositionally biased region" description="Polar residues" evidence="2">
    <location>
        <begin position="263"/>
        <end position="272"/>
    </location>
</feature>
<dbReference type="OrthoDB" id="5037593at2759"/>
<keyword evidence="1" id="KW-0175">Coiled coil</keyword>
<keyword evidence="4" id="KW-1185">Reference proteome</keyword>
<reference evidence="3" key="1">
    <citation type="submission" date="2020-01" db="EMBL/GenBank/DDBJ databases">
        <title>Identification and distribution of gene clusters putatively required for synthesis of sphingolipid metabolism inhibitors in phylogenetically diverse species of the filamentous fungus Fusarium.</title>
        <authorList>
            <person name="Kim H.-S."/>
            <person name="Busman M."/>
            <person name="Brown D.W."/>
            <person name="Divon H."/>
            <person name="Uhlig S."/>
            <person name="Proctor R.H."/>
        </authorList>
    </citation>
    <scope>NUCLEOTIDE SEQUENCE</scope>
    <source>
        <strain evidence="3">NRRL 53441</strain>
    </source>
</reference>
<accession>A0A8H4KNW2</accession>
<feature type="region of interest" description="Disordered" evidence="2">
    <location>
        <begin position="1"/>
        <end position="24"/>
    </location>
</feature>